<dbReference type="SUPFAM" id="SSF51206">
    <property type="entry name" value="cAMP-binding domain-like"/>
    <property type="match status" value="1"/>
</dbReference>
<dbReference type="Proteomes" id="UP001470230">
    <property type="component" value="Unassembled WGS sequence"/>
</dbReference>
<sequence>MQNEPSMVKRRLRPRVILVSQKNNNSLNQNLTQEEILSALRVPPSERSKQEIDTILNCVGKWPEFTKVINSDQERREICRRIECEEYRANTLVYKEGDHPDGWYLVFSGMCTFYTYAVNDSYQEQIPPLHLNRLQEYLGKDKFFRYRSKIMPKMGFGSSSLTSNNTRKETVYCDVPTVILRIDPRIYESTIDWCSRSFLEKKANLLAHIPQLQFLLELSDQDIYLRLAENMVERRFEAGTIIESSFANNILRTSSNLNSNSQQNSISINKSASNFFVYEEHGFLVIEEGQVSKERLVDFNEFKLTRLQIAAAEMPIRIPKGKHKVSIGKYGPKSMIPHPDMRGYVLHPFSIHVTEPVIAYELMPDDLSTLLLNTQIQQIKKITMDEPDDYEVIMRWKKKQESAQWKVYKKDCVREARKRGKMEKNVTNGQWVMRKAKIPKSLKDIGKYSSLIRKNYDDL</sequence>
<dbReference type="PANTHER" id="PTHR23011:SF28">
    <property type="entry name" value="CYCLIC NUCLEOTIDE-BINDING DOMAIN CONTAINING PROTEIN"/>
    <property type="match status" value="1"/>
</dbReference>
<comment type="caution">
    <text evidence="1">The sequence shown here is derived from an EMBL/GenBank/DDBJ whole genome shotgun (WGS) entry which is preliminary data.</text>
</comment>
<dbReference type="CDD" id="cd00038">
    <property type="entry name" value="CAP_ED"/>
    <property type="match status" value="1"/>
</dbReference>
<reference evidence="1 2" key="1">
    <citation type="submission" date="2024-04" db="EMBL/GenBank/DDBJ databases">
        <title>Tritrichomonas musculus Genome.</title>
        <authorList>
            <person name="Alves-Ferreira E."/>
            <person name="Grigg M."/>
            <person name="Lorenzi H."/>
            <person name="Galac M."/>
        </authorList>
    </citation>
    <scope>NUCLEOTIDE SEQUENCE [LARGE SCALE GENOMIC DNA]</scope>
    <source>
        <strain evidence="1 2">EAF2021</strain>
    </source>
</reference>
<evidence type="ECO:0000313" key="2">
    <source>
        <dbReference type="Proteomes" id="UP001470230"/>
    </source>
</evidence>
<gene>
    <name evidence="1" type="ORF">M9Y10_043258</name>
</gene>
<organism evidence="1 2">
    <name type="scientific">Tritrichomonas musculus</name>
    <dbReference type="NCBI Taxonomy" id="1915356"/>
    <lineage>
        <taxon>Eukaryota</taxon>
        <taxon>Metamonada</taxon>
        <taxon>Parabasalia</taxon>
        <taxon>Tritrichomonadida</taxon>
        <taxon>Tritrichomonadidae</taxon>
        <taxon>Tritrichomonas</taxon>
    </lineage>
</organism>
<dbReference type="Gene3D" id="2.60.120.10">
    <property type="entry name" value="Jelly Rolls"/>
    <property type="match status" value="1"/>
</dbReference>
<protein>
    <submittedName>
        <fullName evidence="1">Rap guanine nucleotide exchange factor-like 1</fullName>
    </submittedName>
</protein>
<name>A0ABR2JZ69_9EUKA</name>
<dbReference type="PANTHER" id="PTHR23011">
    <property type="entry name" value="CYCLIC NUCLEOTIDE-BINDING DOMAIN CONTAINING PROTEIN"/>
    <property type="match status" value="1"/>
</dbReference>
<proteinExistence type="predicted"/>
<dbReference type="InterPro" id="IPR018490">
    <property type="entry name" value="cNMP-bd_dom_sf"/>
</dbReference>
<dbReference type="EMBL" id="JAPFFF010000008">
    <property type="protein sequence ID" value="KAK8884152.1"/>
    <property type="molecule type" value="Genomic_DNA"/>
</dbReference>
<dbReference type="InterPro" id="IPR014710">
    <property type="entry name" value="RmlC-like_jellyroll"/>
</dbReference>
<evidence type="ECO:0000313" key="1">
    <source>
        <dbReference type="EMBL" id="KAK8884152.1"/>
    </source>
</evidence>
<keyword evidence="2" id="KW-1185">Reference proteome</keyword>
<accession>A0ABR2JZ69</accession>
<dbReference type="InterPro" id="IPR000595">
    <property type="entry name" value="cNMP-bd_dom"/>
</dbReference>